<dbReference type="PROSITE" id="PS50203">
    <property type="entry name" value="CALPAIN_CAT"/>
    <property type="match status" value="1"/>
</dbReference>
<keyword evidence="3" id="KW-0788">Thiol protease</keyword>
<name>A0A1B0DKS3_PHLPP</name>
<evidence type="ECO:0000256" key="3">
    <source>
        <dbReference type="ARBA" id="ARBA00022807"/>
    </source>
</evidence>
<dbReference type="PANTHER" id="PTHR46143:SF1">
    <property type="entry name" value="CALPAIN-7"/>
    <property type="match status" value="1"/>
</dbReference>
<dbReference type="Proteomes" id="UP000092462">
    <property type="component" value="Unassembled WGS sequence"/>
</dbReference>
<dbReference type="InterPro" id="IPR051297">
    <property type="entry name" value="PalB/RIM13"/>
</dbReference>
<reference evidence="5" key="1">
    <citation type="submission" date="2022-08" db="UniProtKB">
        <authorList>
            <consortium name="EnsemblMetazoa"/>
        </authorList>
    </citation>
    <scope>IDENTIFICATION</scope>
    <source>
        <strain evidence="5">Israel</strain>
    </source>
</reference>
<dbReference type="InterPro" id="IPR036213">
    <property type="entry name" value="Calpain_III_sf"/>
</dbReference>
<dbReference type="PANTHER" id="PTHR46143">
    <property type="entry name" value="CALPAIN-7"/>
    <property type="match status" value="1"/>
</dbReference>
<dbReference type="EnsemblMetazoa" id="PPAI008867-RA">
    <property type="protein sequence ID" value="PPAI008867-PA"/>
    <property type="gene ID" value="PPAI008867"/>
</dbReference>
<dbReference type="VEuPathDB" id="VectorBase:PPAI008867"/>
<evidence type="ECO:0000313" key="5">
    <source>
        <dbReference type="EnsemblMetazoa" id="PPAI008867-PA"/>
    </source>
</evidence>
<dbReference type="SMART" id="SM00230">
    <property type="entry name" value="CysPc"/>
    <property type="match status" value="1"/>
</dbReference>
<organism evidence="5 6">
    <name type="scientific">Phlebotomus papatasi</name>
    <name type="common">Sandfly</name>
    <dbReference type="NCBI Taxonomy" id="29031"/>
    <lineage>
        <taxon>Eukaryota</taxon>
        <taxon>Metazoa</taxon>
        <taxon>Ecdysozoa</taxon>
        <taxon>Arthropoda</taxon>
        <taxon>Hexapoda</taxon>
        <taxon>Insecta</taxon>
        <taxon>Pterygota</taxon>
        <taxon>Neoptera</taxon>
        <taxon>Endopterygota</taxon>
        <taxon>Diptera</taxon>
        <taxon>Nematocera</taxon>
        <taxon>Psychodoidea</taxon>
        <taxon>Psychodidae</taxon>
        <taxon>Phlebotomus</taxon>
        <taxon>Phlebotomus</taxon>
    </lineage>
</organism>
<dbReference type="VEuPathDB" id="VectorBase:PPAPM1_003764"/>
<sequence length="453" mass="52519">MVFYFTSNVVNPPVTFFMGLDKFENEELIRWGWPEDVWFHVDKISSAHVYIRLQKGQTIDDIPTAVLDDACQLVKANSIQGNKMNNLDIVYTMWENLKKTPGMDVGHVAFHRDKDVRKIRVEKRINDIVNRLNKTKTEAHPDFRAEREQRDAEEREDKKRQLQLQKEREKEEIRRKKEEAELRSYTSLMKSDKMTSNYDAGNDSDEFIYSNNHSEFWVSVLEKAYMKLMGGYDFPGSNSNIDLHALTGWIPERVAIKLDQSTFDGDAVFERLRTGLAMGRCLVTAATGDLQEVEEKRTGLVSTHAYAVLDARVTQGGVKLLQLKNPWSHLRWKGNYSELDAAHWTPELMRELNYDPAVASKVDNGVFWIDYTSVLNFFDVFYVNWDPALFQHTYCVHQMWNAGVGPTKDVYTIAENPQFLLKINPGSASVWILLTRHITTIEDFRQNKEYIAL</sequence>
<dbReference type="Gene3D" id="3.90.70.10">
    <property type="entry name" value="Cysteine proteinases"/>
    <property type="match status" value="1"/>
</dbReference>
<evidence type="ECO:0000256" key="4">
    <source>
        <dbReference type="PROSITE-ProRule" id="PRU00239"/>
    </source>
</evidence>
<dbReference type="Pfam" id="PF00648">
    <property type="entry name" value="Peptidase_C2"/>
    <property type="match status" value="1"/>
</dbReference>
<dbReference type="InterPro" id="IPR038765">
    <property type="entry name" value="Papain-like_cys_pep_sf"/>
</dbReference>
<dbReference type="AlphaFoldDB" id="A0A1B0DKS3"/>
<dbReference type="SUPFAM" id="SSF54001">
    <property type="entry name" value="Cysteine proteinases"/>
    <property type="match status" value="1"/>
</dbReference>
<evidence type="ECO:0000313" key="6">
    <source>
        <dbReference type="Proteomes" id="UP000092462"/>
    </source>
</evidence>
<dbReference type="EMBL" id="AJVK01068349">
    <property type="status" value="NOT_ANNOTATED_CDS"/>
    <property type="molecule type" value="Genomic_DNA"/>
</dbReference>
<accession>A0A1B0DKS3</accession>
<evidence type="ECO:0000256" key="1">
    <source>
        <dbReference type="ARBA" id="ARBA00022670"/>
    </source>
</evidence>
<keyword evidence="6" id="KW-1185">Reference proteome</keyword>
<dbReference type="GO" id="GO:0006508">
    <property type="term" value="P:proteolysis"/>
    <property type="evidence" value="ECO:0007669"/>
    <property type="project" value="UniProtKB-KW"/>
</dbReference>
<dbReference type="VEuPathDB" id="VectorBase:PPAPM1_001515"/>
<dbReference type="SUPFAM" id="SSF49758">
    <property type="entry name" value="Calpain large subunit, middle domain (domain III)"/>
    <property type="match status" value="1"/>
</dbReference>
<protein>
    <submittedName>
        <fullName evidence="5">Uncharacterized protein</fullName>
    </submittedName>
</protein>
<dbReference type="Pfam" id="PF05670">
    <property type="entry name" value="NFACT-R_1"/>
    <property type="match status" value="1"/>
</dbReference>
<dbReference type="CDD" id="cd22249">
    <property type="entry name" value="UDM1_RNF168_RNF169-like"/>
    <property type="match status" value="1"/>
</dbReference>
<evidence type="ECO:0000256" key="2">
    <source>
        <dbReference type="ARBA" id="ARBA00022801"/>
    </source>
</evidence>
<comment type="caution">
    <text evidence="4">Lacks conserved residue(s) required for the propagation of feature annotation.</text>
</comment>
<keyword evidence="1" id="KW-0645">Protease</keyword>
<dbReference type="InterPro" id="IPR001300">
    <property type="entry name" value="Peptidase_C2_calpain_cat"/>
</dbReference>
<dbReference type="GO" id="GO:0004198">
    <property type="term" value="F:calcium-dependent cysteine-type endopeptidase activity"/>
    <property type="evidence" value="ECO:0007669"/>
    <property type="project" value="InterPro"/>
</dbReference>
<keyword evidence="2" id="KW-0378">Hydrolase</keyword>
<proteinExistence type="predicted"/>
<dbReference type="InterPro" id="IPR008532">
    <property type="entry name" value="NFACT_RNA-bd"/>
</dbReference>